<dbReference type="InterPro" id="IPR000524">
    <property type="entry name" value="Tscrpt_reg_HTH_GntR"/>
</dbReference>
<dbReference type="SUPFAM" id="SSF46785">
    <property type="entry name" value="Winged helix' DNA-binding domain"/>
    <property type="match status" value="1"/>
</dbReference>
<evidence type="ECO:0000313" key="6">
    <source>
        <dbReference type="Proteomes" id="UP000235803"/>
    </source>
</evidence>
<evidence type="ECO:0000259" key="4">
    <source>
        <dbReference type="PROSITE" id="PS50949"/>
    </source>
</evidence>
<dbReference type="Gene3D" id="1.20.120.530">
    <property type="entry name" value="GntR ligand-binding domain-like"/>
    <property type="match status" value="1"/>
</dbReference>
<dbReference type="GO" id="GO:0003700">
    <property type="term" value="F:DNA-binding transcription factor activity"/>
    <property type="evidence" value="ECO:0007669"/>
    <property type="project" value="InterPro"/>
</dbReference>
<evidence type="ECO:0000256" key="1">
    <source>
        <dbReference type="ARBA" id="ARBA00023015"/>
    </source>
</evidence>
<dbReference type="PANTHER" id="PTHR43537:SF49">
    <property type="entry name" value="TRANSCRIPTIONAL REGULATORY PROTEIN"/>
    <property type="match status" value="1"/>
</dbReference>
<keyword evidence="3" id="KW-0804">Transcription</keyword>
<sequence length="212" mass="24056">MTSDELVEVLRKRIVGHDLPPGSKLREVELTSEFDVSRARMREAFGVLEERGLIERIPNRGAVVTRLDVEQIYELYELREVLEGLAVRLATKKAPPGSWNDLVELFGQPAEEAIGRNDLEFYIDCIIQFRERCAEAADNAMLNAQLDGLYDRTGVLIRRLVLVPGRAMEGVRQHQLVLEAMCKGDASRAEELKRENIRNAAAAFAKYQKYLL</sequence>
<comment type="caution">
    <text evidence="5">The sequence shown here is derived from an EMBL/GenBank/DDBJ whole genome shotgun (WGS) entry which is preliminary data.</text>
</comment>
<dbReference type="InterPro" id="IPR011711">
    <property type="entry name" value="GntR_C"/>
</dbReference>
<dbReference type="OrthoDB" id="8638122at2"/>
<protein>
    <submittedName>
        <fullName evidence="5">GntR family transcriptional regulator</fullName>
    </submittedName>
</protein>
<dbReference type="SUPFAM" id="SSF48008">
    <property type="entry name" value="GntR ligand-binding domain-like"/>
    <property type="match status" value="1"/>
</dbReference>
<evidence type="ECO:0000256" key="3">
    <source>
        <dbReference type="ARBA" id="ARBA00023163"/>
    </source>
</evidence>
<dbReference type="PROSITE" id="PS50949">
    <property type="entry name" value="HTH_GNTR"/>
    <property type="match status" value="1"/>
</dbReference>
<dbReference type="Proteomes" id="UP000235803">
    <property type="component" value="Unassembled WGS sequence"/>
</dbReference>
<dbReference type="InterPro" id="IPR036390">
    <property type="entry name" value="WH_DNA-bd_sf"/>
</dbReference>
<feature type="domain" description="HTH gntR-type" evidence="4">
    <location>
        <begin position="1"/>
        <end position="67"/>
    </location>
</feature>
<evidence type="ECO:0000256" key="2">
    <source>
        <dbReference type="ARBA" id="ARBA00023125"/>
    </source>
</evidence>
<dbReference type="Gene3D" id="1.10.10.10">
    <property type="entry name" value="Winged helix-like DNA-binding domain superfamily/Winged helix DNA-binding domain"/>
    <property type="match status" value="1"/>
</dbReference>
<keyword evidence="1" id="KW-0805">Transcription regulation</keyword>
<dbReference type="Pfam" id="PF00392">
    <property type="entry name" value="GntR"/>
    <property type="match status" value="1"/>
</dbReference>
<dbReference type="InterPro" id="IPR036388">
    <property type="entry name" value="WH-like_DNA-bd_sf"/>
</dbReference>
<organism evidence="5 6">
    <name type="scientific">Billgrantia endophytica</name>
    <dbReference type="NCBI Taxonomy" id="2033802"/>
    <lineage>
        <taxon>Bacteria</taxon>
        <taxon>Pseudomonadati</taxon>
        <taxon>Pseudomonadota</taxon>
        <taxon>Gammaproteobacteria</taxon>
        <taxon>Oceanospirillales</taxon>
        <taxon>Halomonadaceae</taxon>
        <taxon>Billgrantia</taxon>
    </lineage>
</organism>
<keyword evidence="2" id="KW-0238">DNA-binding</keyword>
<keyword evidence="6" id="KW-1185">Reference proteome</keyword>
<dbReference type="PANTHER" id="PTHR43537">
    <property type="entry name" value="TRANSCRIPTIONAL REGULATOR, GNTR FAMILY"/>
    <property type="match status" value="1"/>
</dbReference>
<gene>
    <name evidence="5" type="ORF">C1H69_01910</name>
</gene>
<evidence type="ECO:0000313" key="5">
    <source>
        <dbReference type="EMBL" id="PMR77660.1"/>
    </source>
</evidence>
<dbReference type="EMBL" id="PNRF01000006">
    <property type="protein sequence ID" value="PMR77660.1"/>
    <property type="molecule type" value="Genomic_DNA"/>
</dbReference>
<reference evidence="5 6" key="1">
    <citation type="submission" date="2018-01" db="EMBL/GenBank/DDBJ databases">
        <title>Halomonas endophytica sp. nov., isolated from storage liquid in the stems of Populus euphratica.</title>
        <authorList>
            <person name="Chen C."/>
        </authorList>
    </citation>
    <scope>NUCLEOTIDE SEQUENCE [LARGE SCALE GENOMIC DNA]</scope>
    <source>
        <strain evidence="5 6">MC28</strain>
    </source>
</reference>
<dbReference type="AlphaFoldDB" id="A0A2N7UB58"/>
<proteinExistence type="predicted"/>
<dbReference type="CDD" id="cd07377">
    <property type="entry name" value="WHTH_GntR"/>
    <property type="match status" value="1"/>
</dbReference>
<dbReference type="Pfam" id="PF07729">
    <property type="entry name" value="FCD"/>
    <property type="match status" value="1"/>
</dbReference>
<dbReference type="SMART" id="SM00345">
    <property type="entry name" value="HTH_GNTR"/>
    <property type="match status" value="1"/>
</dbReference>
<dbReference type="GO" id="GO:0003677">
    <property type="term" value="F:DNA binding"/>
    <property type="evidence" value="ECO:0007669"/>
    <property type="project" value="UniProtKB-KW"/>
</dbReference>
<name>A0A2N7UB58_9GAMM</name>
<dbReference type="InterPro" id="IPR008920">
    <property type="entry name" value="TF_FadR/GntR_C"/>
</dbReference>
<dbReference type="SMART" id="SM00895">
    <property type="entry name" value="FCD"/>
    <property type="match status" value="1"/>
</dbReference>
<accession>A0A2N7UB58</accession>